<dbReference type="InterPro" id="IPR024088">
    <property type="entry name" value="Tyr-tRNA-ligase_bac-type"/>
</dbReference>
<evidence type="ECO:0000256" key="10">
    <source>
        <dbReference type="PROSITE-ProRule" id="PRU00182"/>
    </source>
</evidence>
<keyword evidence="3 11" id="KW-0547">Nucleotide-binding</keyword>
<dbReference type="InterPro" id="IPR036986">
    <property type="entry name" value="S4_RNA-bd_sf"/>
</dbReference>
<keyword evidence="6 11" id="KW-0648">Protein biosynthesis</keyword>
<dbReference type="GO" id="GO:0004831">
    <property type="term" value="F:tyrosine-tRNA ligase activity"/>
    <property type="evidence" value="ECO:0007669"/>
    <property type="project" value="UniProtKB-UniRule"/>
</dbReference>
<accession>A0A2H9N202</accession>
<comment type="similarity">
    <text evidence="11">Belongs to the class-I aminoacyl-tRNA synthetase family.</text>
</comment>
<dbReference type="Gene3D" id="1.10.240.10">
    <property type="entry name" value="Tyrosyl-Transfer RNA Synthetase"/>
    <property type="match status" value="1"/>
</dbReference>
<comment type="caution">
    <text evidence="13">The sequence shown here is derived from an EMBL/GenBank/DDBJ whole genome shotgun (WGS) entry which is preliminary data.</text>
</comment>
<dbReference type="GO" id="GO:0005524">
    <property type="term" value="F:ATP binding"/>
    <property type="evidence" value="ECO:0007669"/>
    <property type="project" value="UniProtKB-KW"/>
</dbReference>
<gene>
    <name evidence="13" type="ORF">COZ90_00185</name>
</gene>
<evidence type="ECO:0000256" key="2">
    <source>
        <dbReference type="ARBA" id="ARBA00022598"/>
    </source>
</evidence>
<dbReference type="PROSITE" id="PS00178">
    <property type="entry name" value="AA_TRNA_LIGASE_I"/>
    <property type="match status" value="1"/>
</dbReference>
<evidence type="ECO:0000256" key="1">
    <source>
        <dbReference type="ARBA" id="ARBA00013160"/>
    </source>
</evidence>
<proteinExistence type="inferred from homology"/>
<sequence>MKINIEAKKVEEVLTRGVEQVLPSREALKKLMEKRRIRLYLGVDPTAPKLHLGHTVTLRKLQEFAGLGHEAILVIGTGTVLAGDPSLRLKTRPLMSEKEVKKNIQTWKRQAGKILNFSKVKIKYNGDWLLKLKLKDIIKIASQISAVKLFQREMFQRRIKMGQTVWAHETLYPLLQGYDSVFLNVDLEIGGTDQTFNMLIGRELMGKMRNKEKFVLTCPMILGIDGRPMSKTSGNCIWIEDTPSQMFGKIMSIPDDLIFDYFKLLTRTSLAEIEKIKKLNPRDAKAALAQEIVRIYHGKKAAEAAEKEFERVFKERKLPSRIRGIEIKEEKLNILEFLVKTKLASSKSEAKRLILQKGVKIDGKIEENWRGTVQIKKGMIIQVGKRKFVRLV</sequence>
<dbReference type="PANTHER" id="PTHR11766:SF1">
    <property type="entry name" value="TYROSINE--TRNA LIGASE"/>
    <property type="match status" value="1"/>
</dbReference>
<evidence type="ECO:0000256" key="7">
    <source>
        <dbReference type="ARBA" id="ARBA00023146"/>
    </source>
</evidence>
<dbReference type="InterPro" id="IPR002307">
    <property type="entry name" value="Tyr-tRNA-ligase"/>
</dbReference>
<evidence type="ECO:0000256" key="11">
    <source>
        <dbReference type="RuleBase" id="RU363036"/>
    </source>
</evidence>
<keyword evidence="2 11" id="KW-0436">Ligase</keyword>
<dbReference type="CDD" id="cd00805">
    <property type="entry name" value="TyrRS_core"/>
    <property type="match status" value="1"/>
</dbReference>
<keyword evidence="7 11" id="KW-0030">Aminoacyl-tRNA synthetase</keyword>
<dbReference type="InterPro" id="IPR001412">
    <property type="entry name" value="aa-tRNA-synth_I_CS"/>
</dbReference>
<dbReference type="GO" id="GO:0005829">
    <property type="term" value="C:cytosol"/>
    <property type="evidence" value="ECO:0007669"/>
    <property type="project" value="TreeGrafter"/>
</dbReference>
<dbReference type="Pfam" id="PF00579">
    <property type="entry name" value="tRNA-synt_1b"/>
    <property type="match status" value="1"/>
</dbReference>
<evidence type="ECO:0000313" key="13">
    <source>
        <dbReference type="EMBL" id="PIW91618.1"/>
    </source>
</evidence>
<dbReference type="EMBL" id="PFHJ01000005">
    <property type="protein sequence ID" value="PIW91618.1"/>
    <property type="molecule type" value="Genomic_DNA"/>
</dbReference>
<evidence type="ECO:0000313" key="14">
    <source>
        <dbReference type="Proteomes" id="UP000236840"/>
    </source>
</evidence>
<evidence type="ECO:0000259" key="12">
    <source>
        <dbReference type="Pfam" id="PF22421"/>
    </source>
</evidence>
<dbReference type="PROSITE" id="PS50889">
    <property type="entry name" value="S4"/>
    <property type="match status" value="1"/>
</dbReference>
<dbReference type="Proteomes" id="UP000236840">
    <property type="component" value="Unassembled WGS sequence"/>
</dbReference>
<feature type="domain" description="Tyrosine--tRNA ligase SYY-like C-terminal" evidence="12">
    <location>
        <begin position="323"/>
        <end position="389"/>
    </location>
</feature>
<dbReference type="InterPro" id="IPR002305">
    <property type="entry name" value="aa-tRNA-synth_Ic"/>
</dbReference>
<dbReference type="SUPFAM" id="SSF55174">
    <property type="entry name" value="Alpha-L RNA-binding motif"/>
    <property type="match status" value="1"/>
</dbReference>
<organism evidence="13 14">
    <name type="scientific">Candidatus Nealsonbacteria bacterium CG_4_8_14_3_um_filter_37_36</name>
    <dbReference type="NCBI Taxonomy" id="1974688"/>
    <lineage>
        <taxon>Bacteria</taxon>
        <taxon>Candidatus Nealsoniibacteriota</taxon>
    </lineage>
</organism>
<dbReference type="Pfam" id="PF22421">
    <property type="entry name" value="SYY_C-terminal"/>
    <property type="match status" value="1"/>
</dbReference>
<evidence type="ECO:0000256" key="3">
    <source>
        <dbReference type="ARBA" id="ARBA00022741"/>
    </source>
</evidence>
<comment type="catalytic activity">
    <reaction evidence="8">
        <text>tRNA(Tyr) + L-tyrosine + ATP = L-tyrosyl-tRNA(Tyr) + AMP + diphosphate + H(+)</text>
        <dbReference type="Rhea" id="RHEA:10220"/>
        <dbReference type="Rhea" id="RHEA-COMP:9706"/>
        <dbReference type="Rhea" id="RHEA-COMP:9707"/>
        <dbReference type="ChEBI" id="CHEBI:15378"/>
        <dbReference type="ChEBI" id="CHEBI:30616"/>
        <dbReference type="ChEBI" id="CHEBI:33019"/>
        <dbReference type="ChEBI" id="CHEBI:58315"/>
        <dbReference type="ChEBI" id="CHEBI:78442"/>
        <dbReference type="ChEBI" id="CHEBI:78536"/>
        <dbReference type="ChEBI" id="CHEBI:456215"/>
        <dbReference type="EC" id="6.1.1.1"/>
    </reaction>
</comment>
<reference evidence="14" key="1">
    <citation type="submission" date="2017-09" db="EMBL/GenBank/DDBJ databases">
        <title>Depth-based differentiation of microbial function through sediment-hosted aquifers and enrichment of novel symbionts in the deep terrestrial subsurface.</title>
        <authorList>
            <person name="Probst A.J."/>
            <person name="Ladd B."/>
            <person name="Jarett J.K."/>
            <person name="Geller-Mcgrath D.E."/>
            <person name="Sieber C.M.K."/>
            <person name="Emerson J.B."/>
            <person name="Anantharaman K."/>
            <person name="Thomas B.C."/>
            <person name="Malmstrom R."/>
            <person name="Stieglmeier M."/>
            <person name="Klingl A."/>
            <person name="Woyke T."/>
            <person name="Ryan C.M."/>
            <person name="Banfield J.F."/>
        </authorList>
    </citation>
    <scope>NUCLEOTIDE SEQUENCE [LARGE SCALE GENOMIC DNA]</scope>
</reference>
<evidence type="ECO:0000256" key="5">
    <source>
        <dbReference type="ARBA" id="ARBA00022884"/>
    </source>
</evidence>
<evidence type="ECO:0000256" key="4">
    <source>
        <dbReference type="ARBA" id="ARBA00022840"/>
    </source>
</evidence>
<protein>
    <recommendedName>
        <fullName evidence="1 9">Tyrosine--tRNA ligase</fullName>
        <ecNumber evidence="1 9">6.1.1.1</ecNumber>
    </recommendedName>
</protein>
<evidence type="ECO:0000256" key="9">
    <source>
        <dbReference type="NCBIfam" id="TIGR00234"/>
    </source>
</evidence>
<evidence type="ECO:0000256" key="6">
    <source>
        <dbReference type="ARBA" id="ARBA00022917"/>
    </source>
</evidence>
<dbReference type="EC" id="6.1.1.1" evidence="1 9"/>
<evidence type="ECO:0000256" key="8">
    <source>
        <dbReference type="ARBA" id="ARBA00048248"/>
    </source>
</evidence>
<dbReference type="GO" id="GO:0003723">
    <property type="term" value="F:RNA binding"/>
    <property type="evidence" value="ECO:0007669"/>
    <property type="project" value="UniProtKB-KW"/>
</dbReference>
<dbReference type="Gene3D" id="3.10.290.10">
    <property type="entry name" value="RNA-binding S4 domain"/>
    <property type="match status" value="1"/>
</dbReference>
<keyword evidence="5 10" id="KW-0694">RNA-binding</keyword>
<dbReference type="SUPFAM" id="SSF52374">
    <property type="entry name" value="Nucleotidylyl transferase"/>
    <property type="match status" value="1"/>
</dbReference>
<dbReference type="PANTHER" id="PTHR11766">
    <property type="entry name" value="TYROSYL-TRNA SYNTHETASE"/>
    <property type="match status" value="1"/>
</dbReference>
<dbReference type="GO" id="GO:0006437">
    <property type="term" value="P:tyrosyl-tRNA aminoacylation"/>
    <property type="evidence" value="ECO:0007669"/>
    <property type="project" value="UniProtKB-UniRule"/>
</dbReference>
<dbReference type="CDD" id="cd00165">
    <property type="entry name" value="S4"/>
    <property type="match status" value="1"/>
</dbReference>
<keyword evidence="4 11" id="KW-0067">ATP-binding</keyword>
<dbReference type="NCBIfam" id="TIGR00234">
    <property type="entry name" value="tyrS"/>
    <property type="match status" value="1"/>
</dbReference>
<dbReference type="AlphaFoldDB" id="A0A2H9N202"/>
<name>A0A2H9N202_9BACT</name>
<dbReference type="InterPro" id="IPR054608">
    <property type="entry name" value="SYY-like_C"/>
</dbReference>
<dbReference type="Gene3D" id="3.40.50.620">
    <property type="entry name" value="HUPs"/>
    <property type="match status" value="1"/>
</dbReference>
<dbReference type="PRINTS" id="PR01040">
    <property type="entry name" value="TRNASYNTHTYR"/>
</dbReference>
<dbReference type="InterPro" id="IPR014729">
    <property type="entry name" value="Rossmann-like_a/b/a_fold"/>
</dbReference>